<dbReference type="PRINTS" id="PR01217">
    <property type="entry name" value="PRICHEXTENSN"/>
</dbReference>
<sequence>MPMPPPPPPPSPAPPPPSPPSPPPMPDLCYDDCHPKGCAADPSGIDCPSEEVSDREGDGVCDDGGPGAQTQACALGHDCTDCGMRFHPPPPLPPPPPPMPNPPPRPPPRPPRPPPPPPPPLPPPSPPPPPLSPSGEGLDPIEAKTSIATLVGAAVATVALAGICLACRRCSQRQGSSEERNSLSGMRTARALDSTLIIVHIDVEELSCCLTAAIDHSALASLGGLLKAISAAGREASGLKIKLRAPEVRVDALDLNGETMSQITNDAECCVLHDAHAVRITALGKLAGTRAVSDKTRRSSEKKKLLECEDLELANGTIVRRLD</sequence>
<dbReference type="AlphaFoldDB" id="A0A7S3RSQ5"/>
<name>A0A7S3RSQ5_EMIHU</name>
<evidence type="ECO:0000313" key="2">
    <source>
        <dbReference type="EMBL" id="CAE0533682.1"/>
    </source>
</evidence>
<organism evidence="2">
    <name type="scientific">Emiliania huxleyi</name>
    <name type="common">Coccolithophore</name>
    <name type="synonym">Pontosphaera huxleyi</name>
    <dbReference type="NCBI Taxonomy" id="2903"/>
    <lineage>
        <taxon>Eukaryota</taxon>
        <taxon>Haptista</taxon>
        <taxon>Haptophyta</taxon>
        <taxon>Prymnesiophyceae</taxon>
        <taxon>Isochrysidales</taxon>
        <taxon>Noelaerhabdaceae</taxon>
        <taxon>Emiliania</taxon>
    </lineage>
</organism>
<gene>
    <name evidence="2" type="ORF">EHUX00137_LOCUS7192</name>
</gene>
<proteinExistence type="predicted"/>
<accession>A0A7S3RSQ5</accession>
<feature type="compositionally biased region" description="Pro residues" evidence="1">
    <location>
        <begin position="90"/>
        <end position="132"/>
    </location>
</feature>
<reference evidence="2" key="1">
    <citation type="submission" date="2021-01" db="EMBL/GenBank/DDBJ databases">
        <authorList>
            <person name="Corre E."/>
            <person name="Pelletier E."/>
            <person name="Niang G."/>
            <person name="Scheremetjew M."/>
            <person name="Finn R."/>
            <person name="Kale V."/>
            <person name="Holt S."/>
            <person name="Cochrane G."/>
            <person name="Meng A."/>
            <person name="Brown T."/>
            <person name="Cohen L."/>
        </authorList>
    </citation>
    <scope>NUCLEOTIDE SEQUENCE</scope>
    <source>
        <strain evidence="2">379</strain>
    </source>
</reference>
<feature type="region of interest" description="Disordered" evidence="1">
    <location>
        <begin position="1"/>
        <end position="72"/>
    </location>
</feature>
<dbReference type="EMBL" id="HBIR01010154">
    <property type="protein sequence ID" value="CAE0533682.1"/>
    <property type="molecule type" value="Transcribed_RNA"/>
</dbReference>
<feature type="region of interest" description="Disordered" evidence="1">
    <location>
        <begin position="90"/>
        <end position="140"/>
    </location>
</feature>
<protein>
    <submittedName>
        <fullName evidence="2">Uncharacterized protein</fullName>
    </submittedName>
</protein>
<feature type="compositionally biased region" description="Pro residues" evidence="1">
    <location>
        <begin position="1"/>
        <end position="26"/>
    </location>
</feature>
<evidence type="ECO:0000256" key="1">
    <source>
        <dbReference type="SAM" id="MobiDB-lite"/>
    </source>
</evidence>